<gene>
    <name evidence="8" type="ORF">NLU14_20785</name>
</gene>
<accession>A0ABT5YG82</accession>
<feature type="domain" description="Carrier" evidence="7">
    <location>
        <begin position="586"/>
        <end position="661"/>
    </location>
</feature>
<dbReference type="Pfam" id="PF13193">
    <property type="entry name" value="AMP-binding_C"/>
    <property type="match status" value="1"/>
</dbReference>
<dbReference type="SMART" id="SM01294">
    <property type="entry name" value="PKS_PP_betabranch"/>
    <property type="match status" value="1"/>
</dbReference>
<sequence length="3227" mass="354085">MSLHAERFPNFADVLRFYAETRPQAPAIRQLVSDHAPPVVTSYSELHQRALALAGYLQEELGLAAGERCLLMLPGGADFAVSFFACFYAGIIAVPAYPPERGRQAYLDRLGGMISDAKPLVVLALGEDVERYQARLAPLMPTEGRLVAVDRVDSRWQSECSPVQPGDHDLAFLQYTSGSTSAPKGVMVSHANLIANEYTMAKAFQATDEDVWMTWLPLFHDMGLMSGLLLPILHGHCANMMTPQFFLARPARWLEAISKYRVTCSGGPDFAYLLCAWRVPDEQLQGLDLSHWRLAFTGSEPIRPDTLERFASRLAPFGFQRDAFAPSYGLAEATLFVTSHGFNGDFETRTFEPEKLATAGLSSAHQPSRLVGCGGTYGDDEVRIVDPQTRETVQDGQVGEIWVSGPSVAKGYWEKPEATANTFVQWQGGRWLRSGDLGVIEGDHLYVAGRQKDVIIVNGQNLYPQDIERTLEQEIELLMPGRLAAFATTDGQGAECVGLALEVGRATRRMVQPAVICSTIAETMSDAIGIAPQLILLLEPKTLPRTTSGKLQRAACRHGWEQGELSVFAGWQDGRMLDENAEDLSTTESSLVPEVLAAWRAMLGRDDLGSDAHFFTMGGDSVAAMQMLARVERDLGLTIAPAILFEHPRLGDFSAWVARQGRDASGVEPIAACPDDAEPLQSFAQQRLWFLDRLEGDSSAYHLCGEWQFRGELNSSALQRSLDALAERHESLRTVFTETEDHRALQQVQPAASVPVQVHDLSAEADPETALDGLSRHLVSQPMDLEKGPLWQAHRVSLAEGDHRLILVIHHIIADGWSAQVLVKEFAQLYTAFAEGREPELPELPVSYTDFAYWQRQRLDSGEAERQLGWWKQQLGGEQPVLELPTDRPRPESQSHRGARVAFTFPAELSERLRQLARGHGATLFMVMLALYKTQLYRYSGQRDLRVGVPVSGRSRPETEGLVGLFVNTLVLRSQPSAGQGFTDFLAAVRDTTLGAQAHADLPFEQLVDALQPERNLRYNPLCQVKFTQQFPMPQQLALPGAELSMRQRDDDTAHFDLGLDITDQPDGIHGVLTYACDLFDAARIQRFAAELVNLAEQVAAAPERALGELTLLAAPSVLEGENERFPASDVLTLWRAHIRDSAPRPALQYEDEAYDYAWLEAQSNRLARALKGQGVGAETRVGVCLDRSPVFVVGVISVLKAGGAFVPLDPKWPAERKAFVLNDCQAALLLADEPVAGYRGPRLGFGPDADWRGQPSGSLDTRVEPGQAAYLIYTSGTSGTPKGVVVSHGALANYVQGMLKTLAPSAEASMAMVSTVAADLGHTTLFGALCSGRTLHLLSADRVMDAEAFASYMDRHRVAVLKIVPTHLAGLLQVDNPARVLPTDLLVLGGEALSTNLVNRVRELRPECRVVNHYGPSESTVGVLTTEVGGEDGAIVPIGRPLPNIHARVMNDERLLLPQGAVGELVLGGAGLARGYLGRPEQTEQVFFSDPQQPGQRLYATGDRASLLADGRLTFHGRQDDQVKVRGYRVSLGEIASRLCNNDVVSDAHVQLDDQGKLVAYVIVDGSASFDAEAVRTALSEQLPDYMVPAHILPLATFPLTGNGKLDRKALPEPERQGDTFMAPREGVEAALAELWQALLHVEQVGRHDNFFSLGGDSIISLQVIARARKQGIRLTPKQLFEKQSIAELAQVAEVQEVAAPVTKGAESGHTFPLTPIQARFLRQPIEARHHWNQALRFEVRTPLDTAALREALAGVVAHHGSLRLRFRRDGQGQWLQSLGKMDHAEDLLNVVEADDESVLLERFEAAQVSLDLEKGPLLRAVLASLPGQRQVLLMAVHHLAIDGVSWRILLEDLQTAYRQRAKGQAVSLDQPAAHFHHWAQYLTDLAAKDALASELAYWQSFSAEEAALPCDNPAGTARVCDSDRVGFVLDKDATRRLLHEAPAAYRTRINDLLLTALGRALRQWSGRARNVITLEGHGRSGPDDAPDVSRTLGWFTSLYPVALESGDDILADLKRTKESLRAVSSQGLGYGVLKYLRGEDLEELTGAGLTFNYLGQLDSTGDSPLALDSGPTGAARTGNGPLANSLVVDGQVRGGQLCLDWTYSRERFRREQVENLMALYRDALKGLIEQCCDQPGGLTPSDVPLAQLDQQALDRLSNPDNIEDILPLAPMQEGILLHSLLEQGSGIYLMQDQYEVGAEVDFEAFRAAWQNVVQRHPMLRTAFHGLDDGVQHQIVYRRVASPAQFIDLEHMDRHGAEAELDALLAREREEGFDFTRPPLLRVRLVRFGPADYRIVQSHHHALIDAWCRGLMLAEFFDDYRALVAGSTPQTPPARPYRDFIAWLQNQDEAPARTFWQEQLAGFTEITPLPYQQGSLPAAGIEDVTLVLDAGETAQLAERARQHQLTINTFMQAAWALLLMRHGGVDEALFGVTVAGRPAELDGIEETLGLFINTLPLRITAEGPAQPGVDFLHRLQGVNAAMRQHEHLSLAEVQNLAPVRRGEGLFDSLFVFENVPMGPEVQQAAAEYRIEPLANRTHTNYPLTVVVLPGDAYQLQFSFDRARFRSRDMNALLRQYRQILRQLIAEPEQPLHRIQLLSGSERGDVMALGQGAQVPDWTALSYLERFEAWALVAPEREAARCMGSSLNYAELNRQANRIGHGLIAAGVEPDQVVALYAPRGLELLAMILGAFKAGGAYLALDERHPPGRSARMLENSGAPVLLVPEASKAEAEAVLAETDKPPRVLTLETLLRNGQDNNPGRYPALDQLAYVIFTSGSTGEPKGVMVNHQGMLNNQLSKVPYLELGEGDVIAQTAATGFDISVWQFLTAPLFGGRVEIIPDEITHDPQRLVETVSETGVTVLEAVPAVIEGMLGIAAQPLNHLRWLLPTGEALGRELAQRWFRRYPSIPLVNAYGPAECADDVALHCLKDEADALGSIPIGSATDNNRLYVLDANLELAPSGTVGELYVGGTGVGRGYAGRPELTAERFLPDPFGEPGARLYRTGDLALWNSDGLLEYAGRADFQVKIRGQRIEPGEIESALLACGGIRQTVVAAKATNHGPQLVAYLVPEDTVHLETESLRDRLAAELPAVMVPTHFVVLDRLPLNANGKLDRKALPEPQLEVRQYEAPEGELEQQLAALWRDLLQVERVGRHDSFFELGGHSLLATRLLSRIREHIGVNVPLAEAFEATTVAAMAVVIERLQGQTLDQGRLDDLDALMNELEEID</sequence>
<dbReference type="InterPro" id="IPR020845">
    <property type="entry name" value="AMP-binding_CS"/>
</dbReference>
<comment type="caution">
    <text evidence="8">The sequence shown here is derived from an EMBL/GenBank/DDBJ whole genome shotgun (WGS) entry which is preliminary data.</text>
</comment>
<dbReference type="Gene3D" id="3.40.50.1820">
    <property type="entry name" value="alpha/beta hydrolase"/>
    <property type="match status" value="1"/>
</dbReference>
<evidence type="ECO:0000256" key="3">
    <source>
        <dbReference type="ARBA" id="ARBA00022553"/>
    </source>
</evidence>
<dbReference type="PROSITE" id="PS00455">
    <property type="entry name" value="AMP_BINDING"/>
    <property type="match status" value="3"/>
</dbReference>
<dbReference type="Gene3D" id="1.10.1200.10">
    <property type="entry name" value="ACP-like"/>
    <property type="match status" value="2"/>
</dbReference>
<comment type="cofactor">
    <cofactor evidence="1">
        <name>pantetheine 4'-phosphate</name>
        <dbReference type="ChEBI" id="CHEBI:47942"/>
    </cofactor>
</comment>
<dbReference type="PANTHER" id="PTHR45527">
    <property type="entry name" value="NONRIBOSOMAL PEPTIDE SYNTHETASE"/>
    <property type="match status" value="1"/>
</dbReference>
<dbReference type="RefSeq" id="WP_275710209.1">
    <property type="nucleotide sequence ID" value="NZ_JANCMW010000019.1"/>
</dbReference>
<dbReference type="EMBL" id="JANCMW010000019">
    <property type="protein sequence ID" value="MDF0752668.1"/>
    <property type="molecule type" value="Genomic_DNA"/>
</dbReference>
<dbReference type="SUPFAM" id="SSF56801">
    <property type="entry name" value="Acetyl-CoA synthetase-like"/>
    <property type="match status" value="3"/>
</dbReference>
<evidence type="ECO:0000256" key="4">
    <source>
        <dbReference type="ARBA" id="ARBA00022737"/>
    </source>
</evidence>
<evidence type="ECO:0000259" key="7">
    <source>
        <dbReference type="PROSITE" id="PS50075"/>
    </source>
</evidence>
<dbReference type="NCBIfam" id="TIGR01733">
    <property type="entry name" value="AA-adenyl-dom"/>
    <property type="match status" value="2"/>
</dbReference>
<dbReference type="Pfam" id="PF00501">
    <property type="entry name" value="AMP-binding"/>
    <property type="match status" value="3"/>
</dbReference>
<keyword evidence="4" id="KW-0677">Repeat</keyword>
<evidence type="ECO:0000256" key="1">
    <source>
        <dbReference type="ARBA" id="ARBA00001957"/>
    </source>
</evidence>
<dbReference type="InterPro" id="IPR010060">
    <property type="entry name" value="NRPS_synth"/>
</dbReference>
<dbReference type="Pfam" id="PF00668">
    <property type="entry name" value="Condensation"/>
    <property type="match status" value="3"/>
</dbReference>
<dbReference type="Gene3D" id="3.30.300.30">
    <property type="match status" value="3"/>
</dbReference>
<dbReference type="CDD" id="cd05931">
    <property type="entry name" value="FAAL"/>
    <property type="match status" value="1"/>
</dbReference>
<dbReference type="InterPro" id="IPR000873">
    <property type="entry name" value="AMP-dep_synth/lig_dom"/>
</dbReference>
<keyword evidence="3" id="KW-0597">Phosphoprotein</keyword>
<proteinExistence type="predicted"/>
<keyword evidence="6" id="KW-0443">Lipid metabolism</keyword>
<dbReference type="InterPro" id="IPR045851">
    <property type="entry name" value="AMP-bd_C_sf"/>
</dbReference>
<dbReference type="InterPro" id="IPR029058">
    <property type="entry name" value="AB_hydrolase_fold"/>
</dbReference>
<dbReference type="CDD" id="cd19543">
    <property type="entry name" value="DCL_NRPS"/>
    <property type="match status" value="1"/>
</dbReference>
<feature type="domain" description="Carrier" evidence="7">
    <location>
        <begin position="1624"/>
        <end position="1698"/>
    </location>
</feature>
<evidence type="ECO:0000313" key="8">
    <source>
        <dbReference type="EMBL" id="MDF0752668.1"/>
    </source>
</evidence>
<dbReference type="InterPro" id="IPR006162">
    <property type="entry name" value="Ppantetheine_attach_site"/>
</dbReference>
<dbReference type="InterPro" id="IPR020806">
    <property type="entry name" value="PKS_PP-bd"/>
</dbReference>
<dbReference type="InterPro" id="IPR010071">
    <property type="entry name" value="AA_adenyl_dom"/>
</dbReference>
<dbReference type="CDD" id="cd19534">
    <property type="entry name" value="E_NRPS"/>
    <property type="match status" value="1"/>
</dbReference>
<dbReference type="SUPFAM" id="SSF52777">
    <property type="entry name" value="CoA-dependent acyltransferases"/>
    <property type="match status" value="6"/>
</dbReference>
<dbReference type="NCBIfam" id="NF003417">
    <property type="entry name" value="PRK04813.1"/>
    <property type="match status" value="4"/>
</dbReference>
<evidence type="ECO:0000313" key="9">
    <source>
        <dbReference type="Proteomes" id="UP001143391"/>
    </source>
</evidence>
<dbReference type="Gene3D" id="2.30.38.10">
    <property type="entry name" value="Luciferase, Domain 3"/>
    <property type="match status" value="2"/>
</dbReference>
<dbReference type="InterPro" id="IPR040097">
    <property type="entry name" value="FAAL/FAAC"/>
</dbReference>
<dbReference type="Gene3D" id="3.30.559.30">
    <property type="entry name" value="Nonribosomal peptide synthetase, condensation domain"/>
    <property type="match status" value="3"/>
</dbReference>
<keyword evidence="5" id="KW-0276">Fatty acid metabolism</keyword>
<dbReference type="InterPro" id="IPR001242">
    <property type="entry name" value="Condensation_dom"/>
</dbReference>
<dbReference type="Gene3D" id="3.40.50.12780">
    <property type="entry name" value="N-terminal domain of ligase-like"/>
    <property type="match status" value="1"/>
</dbReference>
<dbReference type="InterPro" id="IPR025110">
    <property type="entry name" value="AMP-bd_C"/>
</dbReference>
<evidence type="ECO:0000256" key="2">
    <source>
        <dbReference type="ARBA" id="ARBA00022450"/>
    </source>
</evidence>
<feature type="domain" description="Carrier" evidence="7">
    <location>
        <begin position="3129"/>
        <end position="3204"/>
    </location>
</feature>
<protein>
    <submittedName>
        <fullName evidence="8">Amino acid adenylation domain-containing protein</fullName>
    </submittedName>
</protein>
<organism evidence="8 9">
    <name type="scientific">Marinobacter iranensis</name>
    <dbReference type="NCBI Taxonomy" id="2962607"/>
    <lineage>
        <taxon>Bacteria</taxon>
        <taxon>Pseudomonadati</taxon>
        <taxon>Pseudomonadota</taxon>
        <taxon>Gammaproteobacteria</taxon>
        <taxon>Pseudomonadales</taxon>
        <taxon>Marinobacteraceae</taxon>
        <taxon>Marinobacter</taxon>
    </lineage>
</organism>
<dbReference type="PANTHER" id="PTHR45527:SF1">
    <property type="entry name" value="FATTY ACID SYNTHASE"/>
    <property type="match status" value="1"/>
</dbReference>
<dbReference type="CDD" id="cd19531">
    <property type="entry name" value="LCL_NRPS-like"/>
    <property type="match status" value="1"/>
</dbReference>
<dbReference type="PROSITE" id="PS50075">
    <property type="entry name" value="CARRIER"/>
    <property type="match status" value="3"/>
</dbReference>
<evidence type="ECO:0000256" key="5">
    <source>
        <dbReference type="ARBA" id="ARBA00022832"/>
    </source>
</evidence>
<reference evidence="8" key="1">
    <citation type="submission" date="2022-07" db="EMBL/GenBank/DDBJ databases">
        <title>Marinobacter iranensis a new bacterium isolate from a hipersaline lake in Iran.</title>
        <authorList>
            <person name="Mohammad A.M.A."/>
            <person name="Cristina S.-P."/>
            <person name="Antonio V."/>
        </authorList>
    </citation>
    <scope>NUCLEOTIDE SEQUENCE</scope>
    <source>
        <strain evidence="8">71-i</strain>
    </source>
</reference>
<dbReference type="Proteomes" id="UP001143391">
    <property type="component" value="Unassembled WGS sequence"/>
</dbReference>
<dbReference type="SUPFAM" id="SSF47336">
    <property type="entry name" value="ACP-like"/>
    <property type="match status" value="3"/>
</dbReference>
<dbReference type="InterPro" id="IPR009081">
    <property type="entry name" value="PP-bd_ACP"/>
</dbReference>
<dbReference type="InterPro" id="IPR023213">
    <property type="entry name" value="CAT-like_dom_sf"/>
</dbReference>
<name>A0ABT5YG82_9GAMM</name>
<dbReference type="NCBIfam" id="TIGR01720">
    <property type="entry name" value="NRPS-para261"/>
    <property type="match status" value="1"/>
</dbReference>
<keyword evidence="2" id="KW-0596">Phosphopantetheine</keyword>
<dbReference type="InterPro" id="IPR036736">
    <property type="entry name" value="ACP-like_sf"/>
</dbReference>
<dbReference type="PROSITE" id="PS00012">
    <property type="entry name" value="PHOSPHOPANTETHEINE"/>
    <property type="match status" value="3"/>
</dbReference>
<dbReference type="SMART" id="SM00823">
    <property type="entry name" value="PKS_PP"/>
    <property type="match status" value="3"/>
</dbReference>
<dbReference type="Gene3D" id="3.30.559.10">
    <property type="entry name" value="Chloramphenicol acetyltransferase-like domain"/>
    <property type="match status" value="3"/>
</dbReference>
<keyword evidence="9" id="KW-1185">Reference proteome</keyword>
<dbReference type="Gene3D" id="3.40.50.980">
    <property type="match status" value="4"/>
</dbReference>
<evidence type="ECO:0000256" key="6">
    <source>
        <dbReference type="ARBA" id="ARBA00023098"/>
    </source>
</evidence>
<dbReference type="CDD" id="cd05930">
    <property type="entry name" value="A_NRPS"/>
    <property type="match status" value="2"/>
</dbReference>
<dbReference type="Pfam" id="PF00550">
    <property type="entry name" value="PP-binding"/>
    <property type="match status" value="3"/>
</dbReference>
<dbReference type="InterPro" id="IPR042099">
    <property type="entry name" value="ANL_N_sf"/>
</dbReference>